<dbReference type="Proteomes" id="UP001596098">
    <property type="component" value="Unassembled WGS sequence"/>
</dbReference>
<protein>
    <submittedName>
        <fullName evidence="8">Glycosyltransferase family 4 protein</fullName>
    </submittedName>
</protein>
<evidence type="ECO:0000256" key="1">
    <source>
        <dbReference type="ARBA" id="ARBA00004651"/>
    </source>
</evidence>
<dbReference type="PANTHER" id="PTHR22926">
    <property type="entry name" value="PHOSPHO-N-ACETYLMURAMOYL-PENTAPEPTIDE-TRANSFERASE"/>
    <property type="match status" value="1"/>
</dbReference>
<evidence type="ECO:0000313" key="9">
    <source>
        <dbReference type="Proteomes" id="UP001596098"/>
    </source>
</evidence>
<feature type="transmembrane region" description="Helical" evidence="7">
    <location>
        <begin position="290"/>
        <end position="310"/>
    </location>
</feature>
<feature type="transmembrane region" description="Helical" evidence="7">
    <location>
        <begin position="88"/>
        <end position="107"/>
    </location>
</feature>
<evidence type="ECO:0000256" key="2">
    <source>
        <dbReference type="ARBA" id="ARBA00022475"/>
    </source>
</evidence>
<accession>A0ABW1QWH6</accession>
<feature type="transmembrane region" description="Helical" evidence="7">
    <location>
        <begin position="216"/>
        <end position="235"/>
    </location>
</feature>
<feature type="transmembrane region" description="Helical" evidence="7">
    <location>
        <begin position="164"/>
        <end position="182"/>
    </location>
</feature>
<keyword evidence="2" id="KW-1003">Cell membrane</keyword>
<evidence type="ECO:0000313" key="8">
    <source>
        <dbReference type="EMBL" id="MFC6152904.1"/>
    </source>
</evidence>
<dbReference type="PANTHER" id="PTHR22926:SF3">
    <property type="entry name" value="UNDECAPRENYL-PHOSPHATE ALPHA-N-ACETYLGLUCOSAMINYL 1-PHOSPHATE TRANSFERASE"/>
    <property type="match status" value="1"/>
</dbReference>
<dbReference type="EMBL" id="JBHSQI010000002">
    <property type="protein sequence ID" value="MFC6152904.1"/>
    <property type="molecule type" value="Genomic_DNA"/>
</dbReference>
<evidence type="ECO:0000256" key="3">
    <source>
        <dbReference type="ARBA" id="ARBA00022679"/>
    </source>
</evidence>
<feature type="transmembrane region" description="Helical" evidence="7">
    <location>
        <begin position="45"/>
        <end position="68"/>
    </location>
</feature>
<dbReference type="CDD" id="cd06854">
    <property type="entry name" value="GT_WbpL_WbcO_like"/>
    <property type="match status" value="1"/>
</dbReference>
<keyword evidence="6 7" id="KW-0472">Membrane</keyword>
<sequence>MIAFWGAAAVAVVVTGALIMVLHKARVMDVPNGRSSHVVPTPRGGGIAVMLAVVTGLALAGTIPWWVLAPSLLLSCVGLMDDVRSLPALFRLVAQVGVLACAVFFLLDDGAKAFGLVALVGVIAAVGYVNAFNFMDGVNGISALHAAVAGGWFVWVGSRYDVDVVGPVGAALAGAVLGFLFWNARGSIFLGDVGSYGMGALIALSSVFAWGAGVPALVVVAPLGVYLSDTAWVLVKRKRAGKSLTEAHRDHVYQRLLGFGWSHLVSAAWSASIAALGCVSVALLVDGNPVLAALVLAALLVLYLASPQLVQRTVLARKQAA</sequence>
<organism evidence="8 9">
    <name type="scientific">Nocardioides yefusunii</name>
    <dbReference type="NCBI Taxonomy" id="2500546"/>
    <lineage>
        <taxon>Bacteria</taxon>
        <taxon>Bacillati</taxon>
        <taxon>Actinomycetota</taxon>
        <taxon>Actinomycetes</taxon>
        <taxon>Propionibacteriales</taxon>
        <taxon>Nocardioidaceae</taxon>
        <taxon>Nocardioides</taxon>
    </lineage>
</organism>
<keyword evidence="3" id="KW-0808">Transferase</keyword>
<evidence type="ECO:0000256" key="6">
    <source>
        <dbReference type="ARBA" id="ARBA00023136"/>
    </source>
</evidence>
<dbReference type="Pfam" id="PF00953">
    <property type="entry name" value="Glycos_transf_4"/>
    <property type="match status" value="1"/>
</dbReference>
<reference evidence="9" key="1">
    <citation type="journal article" date="2019" name="Int. J. Syst. Evol. Microbiol.">
        <title>The Global Catalogue of Microorganisms (GCM) 10K type strain sequencing project: providing services to taxonomists for standard genome sequencing and annotation.</title>
        <authorList>
            <consortium name="The Broad Institute Genomics Platform"/>
            <consortium name="The Broad Institute Genome Sequencing Center for Infectious Disease"/>
            <person name="Wu L."/>
            <person name="Ma J."/>
        </authorList>
    </citation>
    <scope>NUCLEOTIDE SEQUENCE [LARGE SCALE GENOMIC DNA]</scope>
    <source>
        <strain evidence="9">DFY28</strain>
    </source>
</reference>
<comment type="caution">
    <text evidence="8">The sequence shown here is derived from an EMBL/GenBank/DDBJ whole genome shotgun (WGS) entry which is preliminary data.</text>
</comment>
<name>A0ABW1QWH6_9ACTN</name>
<feature type="transmembrane region" description="Helical" evidence="7">
    <location>
        <begin position="7"/>
        <end position="25"/>
    </location>
</feature>
<feature type="transmembrane region" description="Helical" evidence="7">
    <location>
        <begin position="113"/>
        <end position="131"/>
    </location>
</feature>
<evidence type="ECO:0000256" key="7">
    <source>
        <dbReference type="SAM" id="Phobius"/>
    </source>
</evidence>
<evidence type="ECO:0000256" key="5">
    <source>
        <dbReference type="ARBA" id="ARBA00022989"/>
    </source>
</evidence>
<evidence type="ECO:0000256" key="4">
    <source>
        <dbReference type="ARBA" id="ARBA00022692"/>
    </source>
</evidence>
<keyword evidence="4 7" id="KW-0812">Transmembrane</keyword>
<dbReference type="InterPro" id="IPR000715">
    <property type="entry name" value="Glycosyl_transferase_4"/>
</dbReference>
<keyword evidence="9" id="KW-1185">Reference proteome</keyword>
<feature type="transmembrane region" description="Helical" evidence="7">
    <location>
        <begin position="138"/>
        <end position="158"/>
    </location>
</feature>
<proteinExistence type="predicted"/>
<comment type="subcellular location">
    <subcellularLocation>
        <location evidence="1">Cell membrane</location>
        <topology evidence="1">Multi-pass membrane protein</topology>
    </subcellularLocation>
</comment>
<keyword evidence="5 7" id="KW-1133">Transmembrane helix</keyword>
<dbReference type="RefSeq" id="WP_128219469.1">
    <property type="nucleotide sequence ID" value="NZ_CP034929.1"/>
</dbReference>
<gene>
    <name evidence="8" type="ORF">ACFPWU_04375</name>
</gene>
<feature type="transmembrane region" description="Helical" evidence="7">
    <location>
        <begin position="256"/>
        <end position="284"/>
    </location>
</feature>